<protein>
    <submittedName>
        <fullName evidence="3">2-hydroxy-6-oxohepta-2,4-dienoate hydrolase</fullName>
    </submittedName>
</protein>
<gene>
    <name evidence="3" type="ORF">MNB_SM-3-915</name>
</gene>
<reference evidence="3" key="1">
    <citation type="submission" date="2016-10" db="EMBL/GenBank/DDBJ databases">
        <authorList>
            <person name="de Groot N.N."/>
        </authorList>
    </citation>
    <scope>NUCLEOTIDE SEQUENCE</scope>
</reference>
<dbReference type="InterPro" id="IPR029058">
    <property type="entry name" value="AB_hydrolase_fold"/>
</dbReference>
<dbReference type="EMBL" id="FPHP01000012">
    <property type="protein sequence ID" value="SFV75018.1"/>
    <property type="molecule type" value="Genomic_DNA"/>
</dbReference>
<evidence type="ECO:0000256" key="1">
    <source>
        <dbReference type="ARBA" id="ARBA00022801"/>
    </source>
</evidence>
<keyword evidence="1 3" id="KW-0378">Hydrolase</keyword>
<dbReference type="Pfam" id="PF12697">
    <property type="entry name" value="Abhydrolase_6"/>
    <property type="match status" value="1"/>
</dbReference>
<dbReference type="GO" id="GO:0016787">
    <property type="term" value="F:hydrolase activity"/>
    <property type="evidence" value="ECO:0007669"/>
    <property type="project" value="UniProtKB-KW"/>
</dbReference>
<sequence length="242" mass="27187">MAVKSLQYNQHTFDISYEIVHPEAKIDIIFLHGWGSNKNLMKQVFSPFLQDFRHIYIDLLGFGKSSCDIPLTTDDYAKVISLFLTSIQSSKDIIVGHSFGGKVATLLQPDFLVLLGSAGIVVPKPFSIKAKIALFKILKSFGLTKFRSLFVADDAKNLSPVMYQTFKNVINEDFSQHFQQVKGKALLFWGKDDTATPLYTGEKIASLIPNASLEVYDGGHYFFMQNGEDIALKIQHSFYEGK</sequence>
<dbReference type="Gene3D" id="3.40.50.1820">
    <property type="entry name" value="alpha/beta hydrolase"/>
    <property type="match status" value="1"/>
</dbReference>
<organism evidence="3">
    <name type="scientific">hydrothermal vent metagenome</name>
    <dbReference type="NCBI Taxonomy" id="652676"/>
    <lineage>
        <taxon>unclassified sequences</taxon>
        <taxon>metagenomes</taxon>
        <taxon>ecological metagenomes</taxon>
    </lineage>
</organism>
<dbReference type="SUPFAM" id="SSF53474">
    <property type="entry name" value="alpha/beta-Hydrolases"/>
    <property type="match status" value="1"/>
</dbReference>
<name>A0A1W1D392_9ZZZZ</name>
<dbReference type="PANTHER" id="PTHR43798:SF31">
    <property type="entry name" value="AB HYDROLASE SUPERFAMILY PROTEIN YCLE"/>
    <property type="match status" value="1"/>
</dbReference>
<dbReference type="AlphaFoldDB" id="A0A1W1D392"/>
<dbReference type="PRINTS" id="PR00111">
    <property type="entry name" value="ABHYDROLASE"/>
</dbReference>
<accession>A0A1W1D392</accession>
<dbReference type="InterPro" id="IPR000073">
    <property type="entry name" value="AB_hydrolase_1"/>
</dbReference>
<evidence type="ECO:0000313" key="3">
    <source>
        <dbReference type="EMBL" id="SFV75018.1"/>
    </source>
</evidence>
<proteinExistence type="predicted"/>
<dbReference type="PANTHER" id="PTHR43798">
    <property type="entry name" value="MONOACYLGLYCEROL LIPASE"/>
    <property type="match status" value="1"/>
</dbReference>
<evidence type="ECO:0000259" key="2">
    <source>
        <dbReference type="Pfam" id="PF12697"/>
    </source>
</evidence>
<dbReference type="GO" id="GO:0016020">
    <property type="term" value="C:membrane"/>
    <property type="evidence" value="ECO:0007669"/>
    <property type="project" value="TreeGrafter"/>
</dbReference>
<dbReference type="InterPro" id="IPR050266">
    <property type="entry name" value="AB_hydrolase_sf"/>
</dbReference>
<feature type="domain" description="AB hydrolase-1" evidence="2">
    <location>
        <begin position="28"/>
        <end position="230"/>
    </location>
</feature>